<dbReference type="Proteomes" id="UP000789570">
    <property type="component" value="Unassembled WGS sequence"/>
</dbReference>
<evidence type="ECO:0000313" key="1">
    <source>
        <dbReference type="EMBL" id="CAG8647915.1"/>
    </source>
</evidence>
<sequence>MNQLTTSILKRTIKVQPKVPYYYKVYNSKLVNMRTRKNYKNEKIRLQDSVTKWISKDVHENTREDDAMKYLKQHVYSTGDEEGLSDDKEDFLPSDDLDDNKQDLEDFELLLNDDKLFTAPGFININNSDQNNNININDLWILLWIFKYQERFRLSDVAINSLISFFSLVLKNINSNQFKGFLSRKILDIKKTRSPSLLTLIATNFIT</sequence>
<reference evidence="1" key="1">
    <citation type="submission" date="2021-06" db="EMBL/GenBank/DDBJ databases">
        <authorList>
            <person name="Kallberg Y."/>
            <person name="Tangrot J."/>
            <person name="Rosling A."/>
        </authorList>
    </citation>
    <scope>NUCLEOTIDE SEQUENCE</scope>
    <source>
        <strain evidence="1">UK204</strain>
    </source>
</reference>
<dbReference type="AlphaFoldDB" id="A0A9N9DTQ2"/>
<dbReference type="EMBL" id="CAJVPQ010004263">
    <property type="protein sequence ID" value="CAG8647915.1"/>
    <property type="molecule type" value="Genomic_DNA"/>
</dbReference>
<keyword evidence="2" id="KW-1185">Reference proteome</keyword>
<organism evidence="1 2">
    <name type="scientific">Funneliformis caledonium</name>
    <dbReference type="NCBI Taxonomy" id="1117310"/>
    <lineage>
        <taxon>Eukaryota</taxon>
        <taxon>Fungi</taxon>
        <taxon>Fungi incertae sedis</taxon>
        <taxon>Mucoromycota</taxon>
        <taxon>Glomeromycotina</taxon>
        <taxon>Glomeromycetes</taxon>
        <taxon>Glomerales</taxon>
        <taxon>Glomeraceae</taxon>
        <taxon>Funneliformis</taxon>
    </lineage>
</organism>
<protein>
    <submittedName>
        <fullName evidence="1">13866_t:CDS:1</fullName>
    </submittedName>
</protein>
<proteinExistence type="predicted"/>
<evidence type="ECO:0000313" key="2">
    <source>
        <dbReference type="Proteomes" id="UP000789570"/>
    </source>
</evidence>
<gene>
    <name evidence="1" type="ORF">FCALED_LOCUS10909</name>
</gene>
<accession>A0A9N9DTQ2</accession>
<comment type="caution">
    <text evidence="1">The sequence shown here is derived from an EMBL/GenBank/DDBJ whole genome shotgun (WGS) entry which is preliminary data.</text>
</comment>
<name>A0A9N9DTQ2_9GLOM</name>